<evidence type="ECO:0000259" key="15">
    <source>
        <dbReference type="PROSITE" id="PS50011"/>
    </source>
</evidence>
<evidence type="ECO:0000256" key="14">
    <source>
        <dbReference type="SAM" id="SignalP"/>
    </source>
</evidence>
<dbReference type="PANTHER" id="PTHR27009">
    <property type="entry name" value="RUST RESISTANCE KINASE LR10-RELATED"/>
    <property type="match status" value="1"/>
</dbReference>
<dbReference type="InterPro" id="IPR045874">
    <property type="entry name" value="LRK10/LRL21-25-like"/>
</dbReference>
<dbReference type="PROSITE" id="PS00108">
    <property type="entry name" value="PROTEIN_KINASE_ST"/>
    <property type="match status" value="1"/>
</dbReference>
<dbReference type="InterPro" id="IPR011009">
    <property type="entry name" value="Kinase-like_dom_sf"/>
</dbReference>
<evidence type="ECO:0000313" key="17">
    <source>
        <dbReference type="Proteomes" id="UP001174677"/>
    </source>
</evidence>
<evidence type="ECO:0000256" key="12">
    <source>
        <dbReference type="PROSITE-ProRule" id="PRU10141"/>
    </source>
</evidence>
<dbReference type="PROSITE" id="PS00107">
    <property type="entry name" value="PROTEIN_KINASE_ATP"/>
    <property type="match status" value="1"/>
</dbReference>
<dbReference type="SUPFAM" id="SSF56112">
    <property type="entry name" value="Protein kinase-like (PK-like)"/>
    <property type="match status" value="1"/>
</dbReference>
<reference evidence="16" key="1">
    <citation type="journal article" date="2023" name="Plant Biotechnol. J.">
        <title>Chromosome-level wild Hevea brasiliensis genome provides new tools for genomic-assisted breeding and valuable loci to elevate rubber yield.</title>
        <authorList>
            <person name="Cheng H."/>
            <person name="Song X."/>
            <person name="Hu Y."/>
            <person name="Wu T."/>
            <person name="Yang Q."/>
            <person name="An Z."/>
            <person name="Feng S."/>
            <person name="Deng Z."/>
            <person name="Wu W."/>
            <person name="Zeng X."/>
            <person name="Tu M."/>
            <person name="Wang X."/>
            <person name="Huang H."/>
        </authorList>
    </citation>
    <scope>NUCLEOTIDE SEQUENCE</scope>
    <source>
        <strain evidence="16">MT/VB/25A 57/8</strain>
    </source>
</reference>
<evidence type="ECO:0000256" key="4">
    <source>
        <dbReference type="ARBA" id="ARBA00022692"/>
    </source>
</evidence>
<evidence type="ECO:0000256" key="3">
    <source>
        <dbReference type="ARBA" id="ARBA00022679"/>
    </source>
</evidence>
<feature type="domain" description="Protein kinase" evidence="15">
    <location>
        <begin position="301"/>
        <end position="586"/>
    </location>
</feature>
<dbReference type="InterPro" id="IPR008271">
    <property type="entry name" value="Ser/Thr_kinase_AS"/>
</dbReference>
<protein>
    <recommendedName>
        <fullName evidence="15">Protein kinase domain-containing protein</fullName>
    </recommendedName>
</protein>
<keyword evidence="3" id="KW-0808">Transferase</keyword>
<comment type="subcellular location">
    <subcellularLocation>
        <location evidence="1">Membrane</location>
        <topology evidence="1">Single-pass type I membrane protein</topology>
    </subcellularLocation>
</comment>
<evidence type="ECO:0000256" key="5">
    <source>
        <dbReference type="ARBA" id="ARBA00022729"/>
    </source>
</evidence>
<evidence type="ECO:0000313" key="16">
    <source>
        <dbReference type="EMBL" id="KAJ9164291.1"/>
    </source>
</evidence>
<proteinExistence type="predicted"/>
<dbReference type="Pfam" id="PF00069">
    <property type="entry name" value="Pkinase"/>
    <property type="match status" value="1"/>
</dbReference>
<evidence type="ECO:0000256" key="6">
    <source>
        <dbReference type="ARBA" id="ARBA00022741"/>
    </source>
</evidence>
<dbReference type="EMBL" id="JARPOI010000013">
    <property type="protein sequence ID" value="KAJ9164291.1"/>
    <property type="molecule type" value="Genomic_DNA"/>
</dbReference>
<name>A0ABQ9LCD4_HEVBR</name>
<dbReference type="Gene3D" id="1.10.510.10">
    <property type="entry name" value="Transferase(Phosphotransferase) domain 1"/>
    <property type="match status" value="1"/>
</dbReference>
<dbReference type="PROSITE" id="PS51257">
    <property type="entry name" value="PROKAR_LIPOPROTEIN"/>
    <property type="match status" value="1"/>
</dbReference>
<evidence type="ECO:0000256" key="2">
    <source>
        <dbReference type="ARBA" id="ARBA00022527"/>
    </source>
</evidence>
<evidence type="ECO:0000256" key="8">
    <source>
        <dbReference type="ARBA" id="ARBA00022840"/>
    </source>
</evidence>
<keyword evidence="7" id="KW-0418">Kinase</keyword>
<comment type="caution">
    <text evidence="16">The sequence shown here is derived from an EMBL/GenBank/DDBJ whole genome shotgun (WGS) entry which is preliminary data.</text>
</comment>
<sequence>MATGSKDMVVSSYCILFLVMFAAPGAGTGCPANCNGHGPPIRFPFRLKNSHPDCGYPGFDLSCTSTNETVLELPASVKLFVSIIDYKSQMLLAYDPNGCLPKHLPHLNLSASRFQLGYRYLELEDFTVFSCSRTESRMWSEYDMSCVDNDSDNHVIALNSHRSIRNSPSLLSCSKLYNVSSVPYHMLLPNGNLSFSWSTPNCRKCEAEGKLCKLKQISSEPEIECSDISKQHRGASMRKKIIGIVLPLSSFLLGLVIALYYVHRSDEAEKENQKRIKKFLEDYKALKPTRYTYADIKRITNQFKDLLGQGAYGTVYKGKLSNEILVAVKVLNNSIGNGEEFMNEVGTMGRIHHVNVVRLVGFCADGFRRALVYEYLPKNSLQKFISSADNKNSFLGWKKLEDIALGIAKGMEYLHQGCDQRILHFDIKPHNILLDDNLNPKISDFGMAKLCSKDQSAVSMTAARGTKGYIAPEVFSRNFGNVSHKSDVYSFGVLVLEMVGGRKNVEVTAENACQIYFPEWIYNLLERGEDLRIYIEEEEDANIAKKLAIVGLWCIQWHPIQRPSMKVVVHMLEEGEILSIPPNPFASTSTKRTNAMPGRLPHQELGVISELE</sequence>
<organism evidence="16 17">
    <name type="scientific">Hevea brasiliensis</name>
    <name type="common">Para rubber tree</name>
    <name type="synonym">Siphonia brasiliensis</name>
    <dbReference type="NCBI Taxonomy" id="3981"/>
    <lineage>
        <taxon>Eukaryota</taxon>
        <taxon>Viridiplantae</taxon>
        <taxon>Streptophyta</taxon>
        <taxon>Embryophyta</taxon>
        <taxon>Tracheophyta</taxon>
        <taxon>Spermatophyta</taxon>
        <taxon>Magnoliopsida</taxon>
        <taxon>eudicotyledons</taxon>
        <taxon>Gunneridae</taxon>
        <taxon>Pentapetalae</taxon>
        <taxon>rosids</taxon>
        <taxon>fabids</taxon>
        <taxon>Malpighiales</taxon>
        <taxon>Euphorbiaceae</taxon>
        <taxon>Crotonoideae</taxon>
        <taxon>Micrandreae</taxon>
        <taxon>Hevea</taxon>
    </lineage>
</organism>
<keyword evidence="9 13" id="KW-1133">Transmembrane helix</keyword>
<keyword evidence="2" id="KW-0723">Serine/threonine-protein kinase</keyword>
<feature type="transmembrane region" description="Helical" evidence="13">
    <location>
        <begin position="241"/>
        <end position="262"/>
    </location>
</feature>
<evidence type="ECO:0000256" key="11">
    <source>
        <dbReference type="ARBA" id="ARBA00023180"/>
    </source>
</evidence>
<dbReference type="Pfam" id="PF13947">
    <property type="entry name" value="GUB_WAK_bind"/>
    <property type="match status" value="1"/>
</dbReference>
<keyword evidence="10 13" id="KW-0472">Membrane</keyword>
<dbReference type="InterPro" id="IPR000719">
    <property type="entry name" value="Prot_kinase_dom"/>
</dbReference>
<dbReference type="InterPro" id="IPR025287">
    <property type="entry name" value="WAK_GUB"/>
</dbReference>
<dbReference type="PROSITE" id="PS50011">
    <property type="entry name" value="PROTEIN_KINASE_DOM"/>
    <property type="match status" value="1"/>
</dbReference>
<evidence type="ECO:0000256" key="9">
    <source>
        <dbReference type="ARBA" id="ARBA00022989"/>
    </source>
</evidence>
<keyword evidence="8 12" id="KW-0067">ATP-binding</keyword>
<dbReference type="SMART" id="SM00220">
    <property type="entry name" value="S_TKc"/>
    <property type="match status" value="1"/>
</dbReference>
<evidence type="ECO:0000256" key="1">
    <source>
        <dbReference type="ARBA" id="ARBA00004479"/>
    </source>
</evidence>
<dbReference type="Proteomes" id="UP001174677">
    <property type="component" value="Chromosome 13"/>
</dbReference>
<evidence type="ECO:0000256" key="13">
    <source>
        <dbReference type="SAM" id="Phobius"/>
    </source>
</evidence>
<gene>
    <name evidence="16" type="ORF">P3X46_023887</name>
</gene>
<keyword evidence="6 12" id="KW-0547">Nucleotide-binding</keyword>
<keyword evidence="5 14" id="KW-0732">Signal</keyword>
<accession>A0ABQ9LCD4</accession>
<feature type="chain" id="PRO_5045123089" description="Protein kinase domain-containing protein" evidence="14">
    <location>
        <begin position="28"/>
        <end position="612"/>
    </location>
</feature>
<feature type="signal peptide" evidence="14">
    <location>
        <begin position="1"/>
        <end position="27"/>
    </location>
</feature>
<keyword evidence="11" id="KW-0325">Glycoprotein</keyword>
<evidence type="ECO:0000256" key="10">
    <source>
        <dbReference type="ARBA" id="ARBA00023136"/>
    </source>
</evidence>
<dbReference type="InterPro" id="IPR017441">
    <property type="entry name" value="Protein_kinase_ATP_BS"/>
</dbReference>
<keyword evidence="17" id="KW-1185">Reference proteome</keyword>
<keyword evidence="4 13" id="KW-0812">Transmembrane</keyword>
<dbReference type="Gene3D" id="3.30.200.20">
    <property type="entry name" value="Phosphorylase Kinase, domain 1"/>
    <property type="match status" value="1"/>
</dbReference>
<evidence type="ECO:0000256" key="7">
    <source>
        <dbReference type="ARBA" id="ARBA00022777"/>
    </source>
</evidence>
<feature type="binding site" evidence="12">
    <location>
        <position position="329"/>
    </location>
    <ligand>
        <name>ATP</name>
        <dbReference type="ChEBI" id="CHEBI:30616"/>
    </ligand>
</feature>